<sequence>MSQNQELAITQKMDMDNSSPASHQSNLVTLTIYAESTPKGKGKKKNKNKKPKETITDKASISAASIPKSSGNEKK</sequence>
<evidence type="ECO:0000256" key="1">
    <source>
        <dbReference type="SAM" id="MobiDB-lite"/>
    </source>
</evidence>
<gene>
    <name evidence="2" type="ORF">RCL2_001635200</name>
</gene>
<protein>
    <submittedName>
        <fullName evidence="2">Uncharacterized protein</fullName>
    </submittedName>
</protein>
<name>A0A8H3QS45_9GLOM</name>
<organism evidence="2 3">
    <name type="scientific">Rhizophagus clarus</name>
    <dbReference type="NCBI Taxonomy" id="94130"/>
    <lineage>
        <taxon>Eukaryota</taxon>
        <taxon>Fungi</taxon>
        <taxon>Fungi incertae sedis</taxon>
        <taxon>Mucoromycota</taxon>
        <taxon>Glomeromycotina</taxon>
        <taxon>Glomeromycetes</taxon>
        <taxon>Glomerales</taxon>
        <taxon>Glomeraceae</taxon>
        <taxon>Rhizophagus</taxon>
    </lineage>
</organism>
<feature type="compositionally biased region" description="Polar residues" evidence="1">
    <location>
        <begin position="16"/>
        <end position="29"/>
    </location>
</feature>
<feature type="compositionally biased region" description="Low complexity" evidence="1">
    <location>
        <begin position="58"/>
        <end position="75"/>
    </location>
</feature>
<reference evidence="2" key="1">
    <citation type="submission" date="2019-10" db="EMBL/GenBank/DDBJ databases">
        <title>Conservation and host-specific expression of non-tandemly repeated heterogenous ribosome RNA gene in arbuscular mycorrhizal fungi.</title>
        <authorList>
            <person name="Maeda T."/>
            <person name="Kobayashi Y."/>
            <person name="Nakagawa T."/>
            <person name="Ezawa T."/>
            <person name="Yamaguchi K."/>
            <person name="Bino T."/>
            <person name="Nishimoto Y."/>
            <person name="Shigenobu S."/>
            <person name="Kawaguchi M."/>
        </authorList>
    </citation>
    <scope>NUCLEOTIDE SEQUENCE</scope>
    <source>
        <strain evidence="2">HR1</strain>
    </source>
</reference>
<proteinExistence type="predicted"/>
<feature type="region of interest" description="Disordered" evidence="1">
    <location>
        <begin position="1"/>
        <end position="75"/>
    </location>
</feature>
<evidence type="ECO:0000313" key="3">
    <source>
        <dbReference type="Proteomes" id="UP000615446"/>
    </source>
</evidence>
<feature type="compositionally biased region" description="Basic residues" evidence="1">
    <location>
        <begin position="40"/>
        <end position="50"/>
    </location>
</feature>
<dbReference type="Proteomes" id="UP000615446">
    <property type="component" value="Unassembled WGS sequence"/>
</dbReference>
<dbReference type="EMBL" id="BLAL01000187">
    <property type="protein sequence ID" value="GES89452.1"/>
    <property type="molecule type" value="Genomic_DNA"/>
</dbReference>
<accession>A0A8H3QS45</accession>
<evidence type="ECO:0000313" key="2">
    <source>
        <dbReference type="EMBL" id="GES89452.1"/>
    </source>
</evidence>
<comment type="caution">
    <text evidence="2">The sequence shown here is derived from an EMBL/GenBank/DDBJ whole genome shotgun (WGS) entry which is preliminary data.</text>
</comment>
<dbReference type="AlphaFoldDB" id="A0A8H3QS45"/>